<keyword evidence="3" id="KW-1185">Reference proteome</keyword>
<evidence type="ECO:0000256" key="1">
    <source>
        <dbReference type="SAM" id="SignalP"/>
    </source>
</evidence>
<dbReference type="AlphaFoldDB" id="A0A2P8FMN0"/>
<proteinExistence type="predicted"/>
<dbReference type="EMBL" id="PYAS01000018">
    <property type="protein sequence ID" value="PSL22962.1"/>
    <property type="molecule type" value="Genomic_DNA"/>
</dbReference>
<gene>
    <name evidence="2" type="ORF">CLV60_11894</name>
</gene>
<accession>A0A2P8FMN0</accession>
<evidence type="ECO:0000313" key="3">
    <source>
        <dbReference type="Proteomes" id="UP000241964"/>
    </source>
</evidence>
<evidence type="ECO:0000313" key="2">
    <source>
        <dbReference type="EMBL" id="PSL22962.1"/>
    </source>
</evidence>
<feature type="chain" id="PRO_5015110583" evidence="1">
    <location>
        <begin position="20"/>
        <end position="417"/>
    </location>
</feature>
<dbReference type="Proteomes" id="UP000241964">
    <property type="component" value="Unassembled WGS sequence"/>
</dbReference>
<dbReference type="RefSeq" id="WP_106599005.1">
    <property type="nucleotide sequence ID" value="NZ_PYAS01000018.1"/>
</dbReference>
<sequence>MQKGVLFVLLMLPSLAARAQDTVSVSYSEESDTLVKQRFLDRYENVFMTKVPTRHMFKIGLSQYYQAKIFALSDDRTVNSTSLHLGYEFKFLPAFSIALSGHIPYYDLRTPFRESFQNTVLDAQLRWFINMGRRIRQGKSANNFSGNYLAIFYNMPSTADDDPRIGLKLGFQRRFLNFGFMDFAIALQQGTPFFHYGIVNNWDLSTQASFGFAFGDWKKAAIGPLCDVFLCDEHLSNQWKIRLPELTLGRYMIRIRTALAFEQKIGTSPFSLNFQLNADHSDGFNDVRNPESAAGFRYVLSRSKEKAVSLSVQPRYYFLSKMQKLRGKGGHGFSGPYTGINTAYVHYKGNHRFFGYTFDHVTRETNSIEAGPLLGYQLRVFRHGYVDCNTSYNFKEYLGNTDTGFGFTTNITVGLAF</sequence>
<feature type="signal peptide" evidence="1">
    <location>
        <begin position="1"/>
        <end position="19"/>
    </location>
</feature>
<reference evidence="2 3" key="1">
    <citation type="submission" date="2018-03" db="EMBL/GenBank/DDBJ databases">
        <title>Genomic Encyclopedia of Archaeal and Bacterial Type Strains, Phase II (KMG-II): from individual species to whole genera.</title>
        <authorList>
            <person name="Goeker M."/>
        </authorList>
    </citation>
    <scope>NUCLEOTIDE SEQUENCE [LARGE SCALE GENOMIC DNA]</scope>
    <source>
        <strain evidence="2 3">DSM 29057</strain>
    </source>
</reference>
<name>A0A2P8FMN0_9BACT</name>
<comment type="caution">
    <text evidence="2">The sequence shown here is derived from an EMBL/GenBank/DDBJ whole genome shotgun (WGS) entry which is preliminary data.</text>
</comment>
<organism evidence="2 3">
    <name type="scientific">Dyadobacter jiangsuensis</name>
    <dbReference type="NCBI Taxonomy" id="1591085"/>
    <lineage>
        <taxon>Bacteria</taxon>
        <taxon>Pseudomonadati</taxon>
        <taxon>Bacteroidota</taxon>
        <taxon>Cytophagia</taxon>
        <taxon>Cytophagales</taxon>
        <taxon>Spirosomataceae</taxon>
        <taxon>Dyadobacter</taxon>
    </lineage>
</organism>
<dbReference type="OrthoDB" id="912723at2"/>
<keyword evidence="1" id="KW-0732">Signal</keyword>
<protein>
    <submittedName>
        <fullName evidence="2">Uncharacterized protein</fullName>
    </submittedName>
</protein>